<name>A0ABS7VTF9_9HYPH</name>
<dbReference type="Pfam" id="PF01850">
    <property type="entry name" value="PIN"/>
    <property type="match status" value="1"/>
</dbReference>
<dbReference type="Proteomes" id="UP000704176">
    <property type="component" value="Unassembled WGS sequence"/>
</dbReference>
<organism evidence="2 3">
    <name type="scientific">Microvirga puerhi</name>
    <dbReference type="NCBI Taxonomy" id="2876078"/>
    <lineage>
        <taxon>Bacteria</taxon>
        <taxon>Pseudomonadati</taxon>
        <taxon>Pseudomonadota</taxon>
        <taxon>Alphaproteobacteria</taxon>
        <taxon>Hyphomicrobiales</taxon>
        <taxon>Methylobacteriaceae</taxon>
        <taxon>Microvirga</taxon>
    </lineage>
</organism>
<evidence type="ECO:0000313" key="3">
    <source>
        <dbReference type="Proteomes" id="UP000704176"/>
    </source>
</evidence>
<proteinExistence type="predicted"/>
<dbReference type="InterPro" id="IPR029060">
    <property type="entry name" value="PIN-like_dom_sf"/>
</dbReference>
<dbReference type="CDD" id="cd09871">
    <property type="entry name" value="PIN_MtVapC28-VapC30-like"/>
    <property type="match status" value="1"/>
</dbReference>
<evidence type="ECO:0000259" key="1">
    <source>
        <dbReference type="Pfam" id="PF01850"/>
    </source>
</evidence>
<dbReference type="Gene3D" id="3.40.50.1010">
    <property type="entry name" value="5'-nuclease"/>
    <property type="match status" value="1"/>
</dbReference>
<evidence type="ECO:0000313" key="2">
    <source>
        <dbReference type="EMBL" id="MBZ6078851.1"/>
    </source>
</evidence>
<reference evidence="2 3" key="1">
    <citation type="submission" date="2021-09" db="EMBL/GenBank/DDBJ databases">
        <title>The complete genome sequence of a new microorganism.</title>
        <authorList>
            <person name="Zi Z."/>
        </authorList>
    </citation>
    <scope>NUCLEOTIDE SEQUENCE [LARGE SCALE GENOMIC DNA]</scope>
    <source>
        <strain evidence="2 3">WGZ8</strain>
    </source>
</reference>
<sequence>MYLDSSAILAIMLDEPEAETLGDRIDQATTKLITSPVSVFEAAVNLARLRKVPQEAGHELVSEFLTAGGVSVVSITPEVGKRAIQAYSRYGKGTGHKAQLNMGDVFSYGCAKHYSAPLLYKGEDFIHTDLG</sequence>
<dbReference type="InterPro" id="IPR002716">
    <property type="entry name" value="PIN_dom"/>
</dbReference>
<feature type="domain" description="PIN" evidence="1">
    <location>
        <begin position="1"/>
        <end position="129"/>
    </location>
</feature>
<dbReference type="SUPFAM" id="SSF88723">
    <property type="entry name" value="PIN domain-like"/>
    <property type="match status" value="1"/>
</dbReference>
<dbReference type="RefSeq" id="WP_224315603.1">
    <property type="nucleotide sequence ID" value="NZ_JAIRBM010000023.1"/>
</dbReference>
<protein>
    <submittedName>
        <fullName evidence="2">Type II toxin-antitoxin system VapC family toxin</fullName>
    </submittedName>
</protein>
<keyword evidence="3" id="KW-1185">Reference proteome</keyword>
<gene>
    <name evidence="2" type="ORF">K9B37_21560</name>
</gene>
<accession>A0ABS7VTF9</accession>
<comment type="caution">
    <text evidence="2">The sequence shown here is derived from an EMBL/GenBank/DDBJ whole genome shotgun (WGS) entry which is preliminary data.</text>
</comment>
<dbReference type="EMBL" id="JAIRBM010000023">
    <property type="protein sequence ID" value="MBZ6078851.1"/>
    <property type="molecule type" value="Genomic_DNA"/>
</dbReference>